<keyword evidence="2 11" id="KW-0489">Methyltransferase</keyword>
<dbReference type="SUPFAM" id="SSF53335">
    <property type="entry name" value="S-adenosyl-L-methionine-dependent methyltransferases"/>
    <property type="match status" value="1"/>
</dbReference>
<evidence type="ECO:0000256" key="4">
    <source>
        <dbReference type="ARBA" id="ARBA00047942"/>
    </source>
</evidence>
<evidence type="ECO:0000259" key="10">
    <source>
        <dbReference type="Pfam" id="PF20473"/>
    </source>
</evidence>
<dbReference type="Gene3D" id="3.40.50.150">
    <property type="entry name" value="Vaccinia Virus protein VP39"/>
    <property type="match status" value="1"/>
</dbReference>
<sequence>MTSTEIHDKVQELVNNFNTDSFIYDLLRAYGISKTSITRLQKGDFNLAKNEDEILYKKKLFFKEVDSDNLMALVDDYSKDENLKHNPRFIIITNYKEIAAKDTRTNKNLHISIKDLPKNHTFFLPWAGQEVYTASNENEADRKASYRMAKLYDILIEENPEILENGVRELNLFFSRLLFCFFAEDTDIFPVEGMFTNTLMQHTQKDGSDVHLYLDQLFKALNTKDNSKQASYISQFPYVNGGLFQDVIRIPKFNKEARNILEESGELDWSHINPDIFGSMIQAVVNPDQRGNLGMHYTSVPNIMKVIKPLFLDDLYEELEKAKGNSKKLRKLLDRISKLKIFDPACGSGNFLIIAYKELRKLEIEIWQALLDTENQQSFIYSNIQLTQFYGIEIDDFAHEIAKLSLWLAEHQMNKYFENQLELGKSNPILPLKASGNITHANATRIDWEEVCPKHKDDEIYLLGNPPYLGSSNQDKEQKEDMKLVFSEFKSYKKLDYISCWFLKGVNFIKGTNHKLAFVTTNSITQGEQVAILWPTVFDKKVEIAFAHTSFKWQNNAKSNAGVSVVIIGLKNQDISTEKIIYTENTRQVAKNINPYLVEGRNIFIKGLRSSISNLPEMVIGSKISDNGNLLLTTEEKDNLLSKSPDASKFIKKYIGAREFMNGIDRYCILVDDSDFEEANKIPELNSRFEKVKEFRLKSKKLATQKKAETPHRFDEDKYEKSDSILIPQTTSELREYVPIDFFDDSYVISNGARIVYNHEPFIFGILSSKMHNVWLNAVSGKLETRIQYSNTLCYNTFPFPDISKVKKANIEENVYAVLEEREKHPEKTMAELYDPDKMPKGLRQAHKDLDEAVERCYRLQPFQNDTERLEYLFKEYEKMIAKDTLFQPARRGGKQKKTRKKKVK</sequence>
<dbReference type="EMBL" id="BMGL01000004">
    <property type="protein sequence ID" value="GGE09112.1"/>
    <property type="molecule type" value="Genomic_DNA"/>
</dbReference>
<feature type="domain" description="MmeI-like helicase spacer" evidence="7">
    <location>
        <begin position="169"/>
        <end position="244"/>
    </location>
</feature>
<keyword evidence="5" id="KW-0175">Coiled coil</keyword>
<evidence type="ECO:0000259" key="8">
    <source>
        <dbReference type="Pfam" id="PF20466"/>
    </source>
</evidence>
<dbReference type="Pfam" id="PF20466">
    <property type="entry name" value="MmeI_TRD"/>
    <property type="match status" value="1"/>
</dbReference>
<keyword evidence="12" id="KW-1185">Reference proteome</keyword>
<dbReference type="InterPro" id="IPR046819">
    <property type="entry name" value="MmeI_hel"/>
</dbReference>
<keyword evidence="3" id="KW-0808">Transferase</keyword>
<dbReference type="InterPro" id="IPR046818">
    <property type="entry name" value="MmeI_C"/>
</dbReference>
<organism evidence="11 12">
    <name type="scientific">Psychroflexus salis</name>
    <dbReference type="NCBI Taxonomy" id="1526574"/>
    <lineage>
        <taxon>Bacteria</taxon>
        <taxon>Pseudomonadati</taxon>
        <taxon>Bacteroidota</taxon>
        <taxon>Flavobacteriia</taxon>
        <taxon>Flavobacteriales</taxon>
        <taxon>Flavobacteriaceae</taxon>
        <taxon>Psychroflexus</taxon>
    </lineage>
</organism>
<feature type="domain" description="MmeI-like N-terminal" evidence="6">
    <location>
        <begin position="2"/>
        <end position="157"/>
    </location>
</feature>
<dbReference type="InterPro" id="IPR046820">
    <property type="entry name" value="MmeI_TRD"/>
</dbReference>
<feature type="domain" description="MmeI-like DNA-methyltransferase" evidence="10">
    <location>
        <begin position="319"/>
        <end position="582"/>
    </location>
</feature>
<proteinExistence type="predicted"/>
<protein>
    <recommendedName>
        <fullName evidence="1">site-specific DNA-methyltransferase (adenine-specific)</fullName>
        <ecNumber evidence="1">2.1.1.72</ecNumber>
    </recommendedName>
</protein>
<gene>
    <name evidence="11" type="primary">yeeA</name>
    <name evidence="11" type="ORF">GCM10010831_08330</name>
</gene>
<dbReference type="PANTHER" id="PTHR33841">
    <property type="entry name" value="DNA METHYLTRANSFERASE YEEA-RELATED"/>
    <property type="match status" value="1"/>
</dbReference>
<feature type="coiled-coil region" evidence="5">
    <location>
        <begin position="312"/>
        <end position="339"/>
    </location>
</feature>
<accession>A0A916ZQH1</accession>
<dbReference type="Pfam" id="PF20473">
    <property type="entry name" value="MmeI_Mtase"/>
    <property type="match status" value="1"/>
</dbReference>
<dbReference type="Proteomes" id="UP000599688">
    <property type="component" value="Unassembled WGS sequence"/>
</dbReference>
<dbReference type="GO" id="GO:0009007">
    <property type="term" value="F:site-specific DNA-methyltransferase (adenine-specific) activity"/>
    <property type="evidence" value="ECO:0007669"/>
    <property type="project" value="UniProtKB-EC"/>
</dbReference>
<evidence type="ECO:0000313" key="12">
    <source>
        <dbReference type="Proteomes" id="UP000599688"/>
    </source>
</evidence>
<reference evidence="11 12" key="1">
    <citation type="journal article" date="2014" name="Int. J. Syst. Evol. Microbiol.">
        <title>Complete genome sequence of Corynebacterium casei LMG S-19264T (=DSM 44701T), isolated from a smear-ripened cheese.</title>
        <authorList>
            <consortium name="US DOE Joint Genome Institute (JGI-PGF)"/>
            <person name="Walter F."/>
            <person name="Albersmeier A."/>
            <person name="Kalinowski J."/>
            <person name="Ruckert C."/>
        </authorList>
    </citation>
    <scope>NUCLEOTIDE SEQUENCE [LARGE SCALE GENOMIC DNA]</scope>
    <source>
        <strain evidence="11 12">CGMCC 1.12925</strain>
    </source>
</reference>
<dbReference type="InterPro" id="IPR050953">
    <property type="entry name" value="N4_N6_ade-DNA_methylase"/>
</dbReference>
<dbReference type="InterPro" id="IPR046817">
    <property type="entry name" value="MmeI_N"/>
</dbReference>
<dbReference type="AlphaFoldDB" id="A0A916ZQH1"/>
<dbReference type="InterPro" id="IPR029063">
    <property type="entry name" value="SAM-dependent_MTases_sf"/>
</dbReference>
<evidence type="ECO:0000259" key="7">
    <source>
        <dbReference type="Pfam" id="PF20465"/>
    </source>
</evidence>
<evidence type="ECO:0000256" key="1">
    <source>
        <dbReference type="ARBA" id="ARBA00011900"/>
    </source>
</evidence>
<evidence type="ECO:0000256" key="5">
    <source>
        <dbReference type="SAM" id="Coils"/>
    </source>
</evidence>
<feature type="domain" description="MmeI-like C-terminal" evidence="9">
    <location>
        <begin position="806"/>
        <end position="881"/>
    </location>
</feature>
<evidence type="ECO:0000256" key="3">
    <source>
        <dbReference type="ARBA" id="ARBA00022679"/>
    </source>
</evidence>
<comment type="catalytic activity">
    <reaction evidence="4">
        <text>a 2'-deoxyadenosine in DNA + S-adenosyl-L-methionine = an N(6)-methyl-2'-deoxyadenosine in DNA + S-adenosyl-L-homocysteine + H(+)</text>
        <dbReference type="Rhea" id="RHEA:15197"/>
        <dbReference type="Rhea" id="RHEA-COMP:12418"/>
        <dbReference type="Rhea" id="RHEA-COMP:12419"/>
        <dbReference type="ChEBI" id="CHEBI:15378"/>
        <dbReference type="ChEBI" id="CHEBI:57856"/>
        <dbReference type="ChEBI" id="CHEBI:59789"/>
        <dbReference type="ChEBI" id="CHEBI:90615"/>
        <dbReference type="ChEBI" id="CHEBI:90616"/>
        <dbReference type="EC" id="2.1.1.72"/>
    </reaction>
</comment>
<dbReference type="PANTHER" id="PTHR33841:SF1">
    <property type="entry name" value="DNA METHYLTRANSFERASE A"/>
    <property type="match status" value="1"/>
</dbReference>
<comment type="caution">
    <text evidence="11">The sequence shown here is derived from an EMBL/GenBank/DDBJ whole genome shotgun (WGS) entry which is preliminary data.</text>
</comment>
<dbReference type="RefSeq" id="WP_188405547.1">
    <property type="nucleotide sequence ID" value="NZ_BMGL01000004.1"/>
</dbReference>
<evidence type="ECO:0000259" key="6">
    <source>
        <dbReference type="Pfam" id="PF20464"/>
    </source>
</evidence>
<dbReference type="GO" id="GO:0032259">
    <property type="term" value="P:methylation"/>
    <property type="evidence" value="ECO:0007669"/>
    <property type="project" value="UniProtKB-KW"/>
</dbReference>
<dbReference type="Pfam" id="PF20464">
    <property type="entry name" value="MmeI_N"/>
    <property type="match status" value="1"/>
</dbReference>
<evidence type="ECO:0000256" key="2">
    <source>
        <dbReference type="ARBA" id="ARBA00022603"/>
    </source>
</evidence>
<dbReference type="Pfam" id="PF20465">
    <property type="entry name" value="MmeI_hel"/>
    <property type="match status" value="1"/>
</dbReference>
<dbReference type="Pfam" id="PF20467">
    <property type="entry name" value="MmeI_C"/>
    <property type="match status" value="1"/>
</dbReference>
<evidence type="ECO:0000313" key="11">
    <source>
        <dbReference type="EMBL" id="GGE09112.1"/>
    </source>
</evidence>
<evidence type="ECO:0000259" key="9">
    <source>
        <dbReference type="Pfam" id="PF20467"/>
    </source>
</evidence>
<feature type="domain" description="MmeI-like target recognition" evidence="8">
    <location>
        <begin position="600"/>
        <end position="803"/>
    </location>
</feature>
<dbReference type="EC" id="2.1.1.72" evidence="1"/>
<dbReference type="InterPro" id="IPR046816">
    <property type="entry name" value="MmeI_Mtase"/>
</dbReference>
<name>A0A916ZQH1_9FLAO</name>